<name>A0A194AFP3_9BACT</name>
<dbReference type="STRING" id="1592317.DPF_0284"/>
<comment type="caution">
    <text evidence="1">The sequence shown here is derived from an EMBL/GenBank/DDBJ whole genome shotgun (WGS) entry which is preliminary data.</text>
</comment>
<protein>
    <submittedName>
        <fullName evidence="1">Uncharacterized protein</fullName>
    </submittedName>
</protein>
<dbReference type="OrthoDB" id="5459991at2"/>
<keyword evidence="2" id="KW-1185">Reference proteome</keyword>
<evidence type="ECO:0000313" key="2">
    <source>
        <dbReference type="Proteomes" id="UP000095200"/>
    </source>
</evidence>
<dbReference type="EMBL" id="BDFE01000004">
    <property type="protein sequence ID" value="GAU07594.1"/>
    <property type="molecule type" value="Genomic_DNA"/>
</dbReference>
<accession>A0A194AFP3</accession>
<dbReference type="Proteomes" id="UP000095200">
    <property type="component" value="Unassembled WGS sequence"/>
</dbReference>
<reference evidence="2" key="1">
    <citation type="submission" date="2016-06" db="EMBL/GenBank/DDBJ databases">
        <title>Draft genome sequence of Desulfoplanes formicivorans strain Pf12B.</title>
        <authorList>
            <person name="Watanabe M."/>
            <person name="Kojima H."/>
            <person name="Fukui M."/>
        </authorList>
    </citation>
    <scope>NUCLEOTIDE SEQUENCE [LARGE SCALE GENOMIC DNA]</scope>
    <source>
        <strain evidence="2">Pf12B</strain>
    </source>
</reference>
<sequence>MSPNANESKLPTIEELEAEIADLTQQQAACQAKASELMTKEDPARGIFHHQEIFQLKQDALRLKTEILFRKNKIARLRFDQ</sequence>
<proteinExistence type="predicted"/>
<dbReference type="AlphaFoldDB" id="A0A194AFP3"/>
<evidence type="ECO:0000313" key="1">
    <source>
        <dbReference type="EMBL" id="GAU07594.1"/>
    </source>
</evidence>
<organism evidence="1 2">
    <name type="scientific">Desulfoplanes formicivorans</name>
    <dbReference type="NCBI Taxonomy" id="1592317"/>
    <lineage>
        <taxon>Bacteria</taxon>
        <taxon>Pseudomonadati</taxon>
        <taxon>Thermodesulfobacteriota</taxon>
        <taxon>Desulfovibrionia</taxon>
        <taxon>Desulfovibrionales</taxon>
        <taxon>Desulfoplanaceae</taxon>
        <taxon>Desulfoplanes</taxon>
    </lineage>
</organism>
<gene>
    <name evidence="1" type="ORF">DPF_0284</name>
</gene>